<sequence>MMKEKEPTNNQAHTVRMPIVIAITLVAGMLVGANFFGGQARMNSVAKGYSKYREVLSLIETSYVDSVNTDSLVEFSIKKMLEKLDPHTSYFSTSEVAAARSQLESGFDGIGIEFNVFNDTVYVVNAMLGGPSDAVGIKSGDRLVSADGVSLTGQKVNSALIFSKLRGPRGSEVTLEIVRKGEKGVKVFTVTRDRIPSYSINASFMIDNQTGYIKVDRFTESTYDEFKSALSTLKSQGLKRLMLDLRGNPGGYKDRAEKMVDELLAGEKLIVYTDGKGTKYDSQTFTQNDGIFEKGAVIVLVDENSASAAEIVAGALQDNDRALIVGRRSFGKGLVQMPVTLHDGSELRLTISRYYTPSGRSIQKPYSLGKEEEYEKDYDQRLKGGEFFSSDSIKFNEKLKYKTVAGRIVYGGGGITPDVFVPRDTSYMTKYLTELFSKNIIREYALTYTNENIKSLEKLSFKEFNKQFNVSDEMLSELQKVAQQAKVKATAKDYERSLAYLKGQIKALVARNVWQRKKAKGYNNEYYQILMAYDETFQKALQNFDKAEKLAHGEIVETLTHSGK</sequence>
<reference evidence="8 9" key="1">
    <citation type="submission" date="2023-12" db="EMBL/GenBank/DDBJ databases">
        <title>Novel species of the genus Arcicella isolated from rivers.</title>
        <authorList>
            <person name="Lu H."/>
        </authorList>
    </citation>
    <scope>NUCLEOTIDE SEQUENCE [LARGE SCALE GENOMIC DNA]</scope>
    <source>
        <strain evidence="8 9">KCTC 23307</strain>
    </source>
</reference>
<comment type="caution">
    <text evidence="8">The sequence shown here is derived from an EMBL/GenBank/DDBJ whole genome shotgun (WGS) entry which is preliminary data.</text>
</comment>
<evidence type="ECO:0000256" key="5">
    <source>
        <dbReference type="RuleBase" id="RU004404"/>
    </source>
</evidence>
<keyword evidence="6" id="KW-0812">Transmembrane</keyword>
<dbReference type="Gene3D" id="3.90.226.10">
    <property type="entry name" value="2-enoyl-CoA Hydratase, Chain A, domain 1"/>
    <property type="match status" value="1"/>
</dbReference>
<dbReference type="SMART" id="SM00228">
    <property type="entry name" value="PDZ"/>
    <property type="match status" value="1"/>
</dbReference>
<gene>
    <name evidence="8" type="ORF">VB248_03720</name>
</gene>
<evidence type="ECO:0000313" key="8">
    <source>
        <dbReference type="EMBL" id="MEA5138222.1"/>
    </source>
</evidence>
<proteinExistence type="inferred from homology"/>
<evidence type="ECO:0000256" key="2">
    <source>
        <dbReference type="ARBA" id="ARBA00022670"/>
    </source>
</evidence>
<dbReference type="PROSITE" id="PS50106">
    <property type="entry name" value="PDZ"/>
    <property type="match status" value="1"/>
</dbReference>
<feature type="transmembrane region" description="Helical" evidence="6">
    <location>
        <begin position="15"/>
        <end position="37"/>
    </location>
</feature>
<evidence type="ECO:0000259" key="7">
    <source>
        <dbReference type="PROSITE" id="PS50106"/>
    </source>
</evidence>
<protein>
    <submittedName>
        <fullName evidence="8">S41 family peptidase</fullName>
    </submittedName>
</protein>
<dbReference type="SUPFAM" id="SSF50156">
    <property type="entry name" value="PDZ domain-like"/>
    <property type="match status" value="1"/>
</dbReference>
<dbReference type="Gene3D" id="2.30.42.10">
    <property type="match status" value="1"/>
</dbReference>
<organism evidence="8 9">
    <name type="scientific">Arcicella rigui</name>
    <dbReference type="NCBI Taxonomy" id="797020"/>
    <lineage>
        <taxon>Bacteria</taxon>
        <taxon>Pseudomonadati</taxon>
        <taxon>Bacteroidota</taxon>
        <taxon>Cytophagia</taxon>
        <taxon>Cytophagales</taxon>
        <taxon>Flectobacillaceae</taxon>
        <taxon>Arcicella</taxon>
    </lineage>
</organism>
<evidence type="ECO:0000256" key="3">
    <source>
        <dbReference type="ARBA" id="ARBA00022801"/>
    </source>
</evidence>
<name>A0ABU5Q6K3_9BACT</name>
<evidence type="ECO:0000256" key="1">
    <source>
        <dbReference type="ARBA" id="ARBA00009179"/>
    </source>
</evidence>
<keyword evidence="2 5" id="KW-0645">Protease</keyword>
<dbReference type="Proteomes" id="UP001302949">
    <property type="component" value="Unassembled WGS sequence"/>
</dbReference>
<dbReference type="Gene3D" id="3.30.750.44">
    <property type="match status" value="1"/>
</dbReference>
<feature type="domain" description="PDZ" evidence="7">
    <location>
        <begin position="95"/>
        <end position="153"/>
    </location>
</feature>
<dbReference type="PANTHER" id="PTHR32060:SF30">
    <property type="entry name" value="CARBOXY-TERMINAL PROCESSING PROTEASE CTPA"/>
    <property type="match status" value="1"/>
</dbReference>
<dbReference type="Pfam" id="PF03572">
    <property type="entry name" value="Peptidase_S41"/>
    <property type="match status" value="1"/>
</dbReference>
<dbReference type="Pfam" id="PF13180">
    <property type="entry name" value="PDZ_2"/>
    <property type="match status" value="1"/>
</dbReference>
<accession>A0ABU5Q6K3</accession>
<dbReference type="SUPFAM" id="SSF52096">
    <property type="entry name" value="ClpP/crotonase"/>
    <property type="match status" value="1"/>
</dbReference>
<dbReference type="NCBIfam" id="TIGR00225">
    <property type="entry name" value="prc"/>
    <property type="match status" value="1"/>
</dbReference>
<dbReference type="InterPro" id="IPR036034">
    <property type="entry name" value="PDZ_sf"/>
</dbReference>
<keyword evidence="6" id="KW-0472">Membrane</keyword>
<dbReference type="CDD" id="cd06782">
    <property type="entry name" value="cpPDZ_CPP-like"/>
    <property type="match status" value="1"/>
</dbReference>
<dbReference type="InterPro" id="IPR005151">
    <property type="entry name" value="Tail-specific_protease"/>
</dbReference>
<evidence type="ECO:0000313" key="9">
    <source>
        <dbReference type="Proteomes" id="UP001302949"/>
    </source>
</evidence>
<dbReference type="SMART" id="SM00245">
    <property type="entry name" value="TSPc"/>
    <property type="match status" value="1"/>
</dbReference>
<dbReference type="InterPro" id="IPR001478">
    <property type="entry name" value="PDZ"/>
</dbReference>
<evidence type="ECO:0000256" key="4">
    <source>
        <dbReference type="ARBA" id="ARBA00022825"/>
    </source>
</evidence>
<evidence type="ECO:0000256" key="6">
    <source>
        <dbReference type="SAM" id="Phobius"/>
    </source>
</evidence>
<dbReference type="CDD" id="cd07560">
    <property type="entry name" value="Peptidase_S41_CPP"/>
    <property type="match status" value="1"/>
</dbReference>
<keyword evidence="9" id="KW-1185">Reference proteome</keyword>
<dbReference type="InterPro" id="IPR029045">
    <property type="entry name" value="ClpP/crotonase-like_dom_sf"/>
</dbReference>
<keyword evidence="3 5" id="KW-0378">Hydrolase</keyword>
<dbReference type="InterPro" id="IPR004447">
    <property type="entry name" value="Peptidase_S41A"/>
</dbReference>
<dbReference type="EMBL" id="JAYFUM010000005">
    <property type="protein sequence ID" value="MEA5138222.1"/>
    <property type="molecule type" value="Genomic_DNA"/>
</dbReference>
<keyword evidence="6" id="KW-1133">Transmembrane helix</keyword>
<keyword evidence="4 5" id="KW-0720">Serine protease</keyword>
<comment type="similarity">
    <text evidence="1 5">Belongs to the peptidase S41A family.</text>
</comment>
<dbReference type="PANTHER" id="PTHR32060">
    <property type="entry name" value="TAIL-SPECIFIC PROTEASE"/>
    <property type="match status" value="1"/>
</dbReference>